<dbReference type="STRING" id="1051890.A0A3N4LQH3"/>
<organism evidence="18 19">
    <name type="scientific">Terfezia boudieri ATCC MYA-4762</name>
    <dbReference type="NCBI Taxonomy" id="1051890"/>
    <lineage>
        <taxon>Eukaryota</taxon>
        <taxon>Fungi</taxon>
        <taxon>Dikarya</taxon>
        <taxon>Ascomycota</taxon>
        <taxon>Pezizomycotina</taxon>
        <taxon>Pezizomycetes</taxon>
        <taxon>Pezizales</taxon>
        <taxon>Pezizaceae</taxon>
        <taxon>Terfezia</taxon>
    </lineage>
</organism>
<dbReference type="CDD" id="cd16012">
    <property type="entry name" value="ALP"/>
    <property type="match status" value="1"/>
</dbReference>
<feature type="binding site" evidence="13">
    <location>
        <position position="327"/>
    </location>
    <ligand>
        <name>Mg(2+)</name>
        <dbReference type="ChEBI" id="CHEBI:18420"/>
    </ligand>
</feature>
<evidence type="ECO:0000256" key="8">
    <source>
        <dbReference type="ARBA" id="ARBA00022833"/>
    </source>
</evidence>
<dbReference type="InterPro" id="IPR017850">
    <property type="entry name" value="Alkaline_phosphatase_core_sf"/>
</dbReference>
<dbReference type="GO" id="GO:0004035">
    <property type="term" value="F:alkaline phosphatase activity"/>
    <property type="evidence" value="ECO:0007669"/>
    <property type="project" value="UniProtKB-EC"/>
</dbReference>
<evidence type="ECO:0000256" key="4">
    <source>
        <dbReference type="ARBA" id="ARBA00022553"/>
    </source>
</evidence>
<feature type="binding site" evidence="13">
    <location>
        <position position="84"/>
    </location>
    <ligand>
        <name>Zn(2+)</name>
        <dbReference type="ChEBI" id="CHEBI:29105"/>
        <label>2</label>
    </ligand>
</feature>
<dbReference type="FunFam" id="1.10.60.40:FF:000002">
    <property type="entry name" value="Alkaline phosphatase"/>
    <property type="match status" value="1"/>
</dbReference>
<evidence type="ECO:0000256" key="17">
    <source>
        <dbReference type="SAM" id="Phobius"/>
    </source>
</evidence>
<evidence type="ECO:0000256" key="5">
    <source>
        <dbReference type="ARBA" id="ARBA00022692"/>
    </source>
</evidence>
<dbReference type="PANTHER" id="PTHR11596">
    <property type="entry name" value="ALKALINE PHOSPHATASE"/>
    <property type="match status" value="1"/>
</dbReference>
<dbReference type="OrthoDB" id="7392499at2759"/>
<sequence>MSQPILSSRPSDEISDSEEPLLSGRIKQQIRRDKWTQLVLFVWAVVATVGVVVVSVFYQNAGNEPAQTKFPPSGKRNVIFMVSDGMGPTSLHVTRSWKQYTDDLPYDKTLFLDKHIIGTSRTRSSNSLVTDSAAGATAFSCGKKSYNGAISVLPDHSPCGTVLEAAKKAGYKTGLVVTTRITDATPACFSAHVNMRSEEDRIAEQQIGDYPLGRVVDLMLGGGRCHFLPSSTPDGESCRNDDRDIINEAQTKFGFSYVSNRAGFDTLHKGKNVSLPLLGLFAKTDIPYEIDRKDKDYPALWEMAEAAITALSDATKDSDQGFFIMVEGSRIDHAGHANDPVAQVREVLAYDKTFKKMVEWAEKSDVQTVVVSTSDHETGGLTAARQLHAEYPDYLWYPSVLNNATHSGEYLATQLATFPHLDDEKKLDRFIRKEILVEGLGVLDASEDEVKRLKDTKTSASYTLSDIVSRRAQIGWTTHGHSGVDVNIYGIGPALAKLSGNHENTDIGKFIRDYLELDLEAITKELTHKGIKNADEDLSWMGKSLADITENPNWITNQVDCYHGEFKREVRGVLHPCAHQPHPQ</sequence>
<evidence type="ECO:0000256" key="9">
    <source>
        <dbReference type="ARBA" id="ARBA00022842"/>
    </source>
</evidence>
<comment type="cofactor">
    <cofactor evidence="13">
        <name>Mg(2+)</name>
        <dbReference type="ChEBI" id="CHEBI:18420"/>
    </cofactor>
    <text evidence="13">Binds 1 Mg(2+) ion.</text>
</comment>
<feature type="binding site" evidence="13">
    <location>
        <position position="336"/>
    </location>
    <ligand>
        <name>Zn(2+)</name>
        <dbReference type="ChEBI" id="CHEBI:29105"/>
        <label>2</label>
    </ligand>
</feature>
<accession>A0A3N4LQH3</accession>
<dbReference type="EMBL" id="ML121549">
    <property type="protein sequence ID" value="RPB22881.1"/>
    <property type="molecule type" value="Genomic_DNA"/>
</dbReference>
<keyword evidence="9 13" id="KW-0460">Magnesium</keyword>
<evidence type="ECO:0000256" key="2">
    <source>
        <dbReference type="ARBA" id="ARBA00005984"/>
    </source>
</evidence>
<dbReference type="FunFam" id="3.40.720.10:FF:000063">
    <property type="entry name" value="Alkaline phosphatase"/>
    <property type="match status" value="1"/>
</dbReference>
<evidence type="ECO:0000256" key="3">
    <source>
        <dbReference type="ARBA" id="ARBA00012647"/>
    </source>
</evidence>
<evidence type="ECO:0000256" key="16">
    <source>
        <dbReference type="SAM" id="MobiDB-lite"/>
    </source>
</evidence>
<dbReference type="EC" id="3.1.3.1" evidence="3 15"/>
<dbReference type="InterPro" id="IPR018299">
    <property type="entry name" value="Alkaline_phosphatase_AS"/>
</dbReference>
<dbReference type="Gene3D" id="3.40.720.10">
    <property type="entry name" value="Alkaline Phosphatase, subunit A"/>
    <property type="match status" value="1"/>
</dbReference>
<dbReference type="Gene3D" id="1.10.60.40">
    <property type="match status" value="1"/>
</dbReference>
<feature type="region of interest" description="Disordered" evidence="16">
    <location>
        <begin position="1"/>
        <end position="20"/>
    </location>
</feature>
<comment type="similarity">
    <text evidence="2 14">Belongs to the alkaline phosphatase family.</text>
</comment>
<evidence type="ECO:0000256" key="12">
    <source>
        <dbReference type="PIRSR" id="PIRSR601952-1"/>
    </source>
</evidence>
<keyword evidence="10 17" id="KW-1133">Transmembrane helix</keyword>
<dbReference type="Pfam" id="PF00245">
    <property type="entry name" value="Alk_phosphatase"/>
    <property type="match status" value="1"/>
</dbReference>
<evidence type="ECO:0000256" key="14">
    <source>
        <dbReference type="RuleBase" id="RU003946"/>
    </source>
</evidence>
<dbReference type="GO" id="GO:0000329">
    <property type="term" value="C:fungal-type vacuole membrane"/>
    <property type="evidence" value="ECO:0007669"/>
    <property type="project" value="TreeGrafter"/>
</dbReference>
<dbReference type="Proteomes" id="UP000267821">
    <property type="component" value="Unassembled WGS sequence"/>
</dbReference>
<evidence type="ECO:0000313" key="18">
    <source>
        <dbReference type="EMBL" id="RPB22881.1"/>
    </source>
</evidence>
<protein>
    <recommendedName>
        <fullName evidence="3 15">Alkaline phosphatase</fullName>
        <ecNumber evidence="3 15">3.1.3.1</ecNumber>
    </recommendedName>
</protein>
<evidence type="ECO:0000256" key="6">
    <source>
        <dbReference type="ARBA" id="ARBA00022723"/>
    </source>
</evidence>
<keyword evidence="19" id="KW-1185">Reference proteome</keyword>
<evidence type="ECO:0000256" key="7">
    <source>
        <dbReference type="ARBA" id="ARBA00022801"/>
    </source>
</evidence>
<keyword evidence="6 13" id="KW-0479">Metal-binding</keyword>
<reference evidence="18 19" key="1">
    <citation type="journal article" date="2018" name="Nat. Ecol. Evol.">
        <title>Pezizomycetes genomes reveal the molecular basis of ectomycorrhizal truffle lifestyle.</title>
        <authorList>
            <person name="Murat C."/>
            <person name="Payen T."/>
            <person name="Noel B."/>
            <person name="Kuo A."/>
            <person name="Morin E."/>
            <person name="Chen J."/>
            <person name="Kohler A."/>
            <person name="Krizsan K."/>
            <person name="Balestrini R."/>
            <person name="Da Silva C."/>
            <person name="Montanini B."/>
            <person name="Hainaut M."/>
            <person name="Levati E."/>
            <person name="Barry K.W."/>
            <person name="Belfiori B."/>
            <person name="Cichocki N."/>
            <person name="Clum A."/>
            <person name="Dockter R.B."/>
            <person name="Fauchery L."/>
            <person name="Guy J."/>
            <person name="Iotti M."/>
            <person name="Le Tacon F."/>
            <person name="Lindquist E.A."/>
            <person name="Lipzen A."/>
            <person name="Malagnac F."/>
            <person name="Mello A."/>
            <person name="Molinier V."/>
            <person name="Miyauchi S."/>
            <person name="Poulain J."/>
            <person name="Riccioni C."/>
            <person name="Rubini A."/>
            <person name="Sitrit Y."/>
            <person name="Splivallo R."/>
            <person name="Traeger S."/>
            <person name="Wang M."/>
            <person name="Zifcakova L."/>
            <person name="Wipf D."/>
            <person name="Zambonelli A."/>
            <person name="Paolocci F."/>
            <person name="Nowrousian M."/>
            <person name="Ottonello S."/>
            <person name="Baldrian P."/>
            <person name="Spatafora J.W."/>
            <person name="Henrissat B."/>
            <person name="Nagy L.G."/>
            <person name="Aury J.M."/>
            <person name="Wincker P."/>
            <person name="Grigoriev I.V."/>
            <person name="Bonfante P."/>
            <person name="Martin F.M."/>
        </authorList>
    </citation>
    <scope>NUCLEOTIDE SEQUENCE [LARGE SCALE GENOMIC DNA]</scope>
    <source>
        <strain evidence="18 19">ATCC MYA-4762</strain>
    </source>
</reference>
<dbReference type="PANTHER" id="PTHR11596:SF5">
    <property type="entry name" value="ALKALINE PHOSPHATASE"/>
    <property type="match status" value="1"/>
</dbReference>
<dbReference type="SUPFAM" id="SSF53649">
    <property type="entry name" value="Alkaline phosphatase-like"/>
    <property type="match status" value="1"/>
</dbReference>
<feature type="active site" description="Phosphoserine intermediate" evidence="12">
    <location>
        <position position="132"/>
    </location>
</feature>
<feature type="binding site" evidence="13">
    <location>
        <position position="183"/>
    </location>
    <ligand>
        <name>Mg(2+)</name>
        <dbReference type="ChEBI" id="CHEBI:18420"/>
    </ligand>
</feature>
<keyword evidence="4" id="KW-0597">Phosphoprotein</keyword>
<comment type="subcellular location">
    <subcellularLocation>
        <location evidence="1">Membrane</location>
        <topology evidence="1">Single-pass membrane protein</topology>
    </subcellularLocation>
</comment>
<dbReference type="PRINTS" id="PR00113">
    <property type="entry name" value="ALKPHPHTASE"/>
</dbReference>
<comment type="cofactor">
    <cofactor evidence="13">
        <name>Zn(2+)</name>
        <dbReference type="ChEBI" id="CHEBI:29105"/>
    </cofactor>
    <text evidence="13">Binds 2 Zn(2+) ions.</text>
</comment>
<feature type="binding site" evidence="13">
    <location>
        <position position="481"/>
    </location>
    <ligand>
        <name>Zn(2+)</name>
        <dbReference type="ChEBI" id="CHEBI:29105"/>
        <label>2</label>
    </ligand>
</feature>
<dbReference type="FunCoup" id="A0A3N4LQH3">
    <property type="interactions" value="185"/>
</dbReference>
<dbReference type="InParanoid" id="A0A3N4LQH3"/>
<gene>
    <name evidence="18" type="ORF">L211DRAFT_857938</name>
</gene>
<dbReference type="AlphaFoldDB" id="A0A3N4LQH3"/>
<keyword evidence="7 15" id="KW-0378">Hydrolase</keyword>
<feature type="transmembrane region" description="Helical" evidence="17">
    <location>
        <begin position="35"/>
        <end position="58"/>
    </location>
</feature>
<keyword evidence="11 17" id="KW-0472">Membrane</keyword>
<feature type="binding site" evidence="13">
    <location>
        <position position="185"/>
    </location>
    <ligand>
        <name>Mg(2+)</name>
        <dbReference type="ChEBI" id="CHEBI:18420"/>
    </ligand>
</feature>
<dbReference type="InterPro" id="IPR001952">
    <property type="entry name" value="Alkaline_phosphatase"/>
</dbReference>
<evidence type="ECO:0000313" key="19">
    <source>
        <dbReference type="Proteomes" id="UP000267821"/>
    </source>
</evidence>
<feature type="binding site" evidence="13">
    <location>
        <position position="84"/>
    </location>
    <ligand>
        <name>Mg(2+)</name>
        <dbReference type="ChEBI" id="CHEBI:18420"/>
    </ligand>
</feature>
<evidence type="ECO:0000256" key="11">
    <source>
        <dbReference type="ARBA" id="ARBA00023136"/>
    </source>
</evidence>
<feature type="binding site" evidence="13">
    <location>
        <position position="376"/>
    </location>
    <ligand>
        <name>Zn(2+)</name>
        <dbReference type="ChEBI" id="CHEBI:29105"/>
        <label>2</label>
    </ligand>
</feature>
<evidence type="ECO:0000256" key="13">
    <source>
        <dbReference type="PIRSR" id="PIRSR601952-2"/>
    </source>
</evidence>
<evidence type="ECO:0000256" key="15">
    <source>
        <dbReference type="RuleBase" id="RU003947"/>
    </source>
</evidence>
<name>A0A3N4LQH3_9PEZI</name>
<comment type="catalytic activity">
    <reaction evidence="15">
        <text>a phosphate monoester + H2O = an alcohol + phosphate</text>
        <dbReference type="Rhea" id="RHEA:15017"/>
        <dbReference type="ChEBI" id="CHEBI:15377"/>
        <dbReference type="ChEBI" id="CHEBI:30879"/>
        <dbReference type="ChEBI" id="CHEBI:43474"/>
        <dbReference type="ChEBI" id="CHEBI:67140"/>
        <dbReference type="EC" id="3.1.3.1"/>
    </reaction>
</comment>
<evidence type="ECO:0000256" key="10">
    <source>
        <dbReference type="ARBA" id="ARBA00022989"/>
    </source>
</evidence>
<dbReference type="SMART" id="SM00098">
    <property type="entry name" value="alkPPc"/>
    <property type="match status" value="1"/>
</dbReference>
<feature type="binding site" evidence="13">
    <location>
        <position position="332"/>
    </location>
    <ligand>
        <name>Zn(2+)</name>
        <dbReference type="ChEBI" id="CHEBI:29105"/>
        <label>2</label>
    </ligand>
</feature>
<dbReference type="PROSITE" id="PS00123">
    <property type="entry name" value="ALKALINE_PHOSPHATASE"/>
    <property type="match status" value="1"/>
</dbReference>
<proteinExistence type="inferred from homology"/>
<feature type="binding site" evidence="13">
    <location>
        <position position="375"/>
    </location>
    <ligand>
        <name>Zn(2+)</name>
        <dbReference type="ChEBI" id="CHEBI:29105"/>
        <label>2</label>
    </ligand>
</feature>
<keyword evidence="5 17" id="KW-0812">Transmembrane</keyword>
<evidence type="ECO:0000256" key="1">
    <source>
        <dbReference type="ARBA" id="ARBA00004167"/>
    </source>
</evidence>
<keyword evidence="8 13" id="KW-0862">Zinc</keyword>
<dbReference type="GO" id="GO:0046872">
    <property type="term" value="F:metal ion binding"/>
    <property type="evidence" value="ECO:0007669"/>
    <property type="project" value="UniProtKB-KW"/>
</dbReference>